<dbReference type="Pfam" id="PF07992">
    <property type="entry name" value="Pyr_redox_2"/>
    <property type="match status" value="1"/>
</dbReference>
<dbReference type="AlphaFoldDB" id="A0A7X2TR26"/>
<keyword evidence="7" id="KW-1185">Reference proteome</keyword>
<dbReference type="GO" id="GO:0016491">
    <property type="term" value="F:oxidoreductase activity"/>
    <property type="evidence" value="ECO:0007669"/>
    <property type="project" value="InterPro"/>
</dbReference>
<protein>
    <submittedName>
        <fullName evidence="6">NAD(P)/FAD-dependent oxidoreductase</fullName>
    </submittedName>
</protein>
<dbReference type="RefSeq" id="WP_154424618.1">
    <property type="nucleotide sequence ID" value="NZ_VUNN01000003.1"/>
</dbReference>
<accession>A0A7X2TR26</accession>
<comment type="similarity">
    <text evidence="2">Belongs to the FAD-dependent oxidoreductase family.</text>
</comment>
<gene>
    <name evidence="6" type="ORF">FYJ80_02860</name>
</gene>
<evidence type="ECO:0000313" key="7">
    <source>
        <dbReference type="Proteomes" id="UP000460549"/>
    </source>
</evidence>
<dbReference type="InterPro" id="IPR036188">
    <property type="entry name" value="FAD/NAD-bd_sf"/>
</dbReference>
<feature type="domain" description="FAD/NAD(P)-binding" evidence="5">
    <location>
        <begin position="1"/>
        <end position="273"/>
    </location>
</feature>
<dbReference type="PANTHER" id="PTHR43429">
    <property type="entry name" value="PYRIDINE NUCLEOTIDE-DISULFIDE OXIDOREDUCTASE DOMAIN-CONTAINING"/>
    <property type="match status" value="1"/>
</dbReference>
<name>A0A7X2TR26_9SPIO</name>
<dbReference type="Proteomes" id="UP000460549">
    <property type="component" value="Unassembled WGS sequence"/>
</dbReference>
<dbReference type="EMBL" id="VUNN01000003">
    <property type="protein sequence ID" value="MSU05720.1"/>
    <property type="molecule type" value="Genomic_DNA"/>
</dbReference>
<evidence type="ECO:0000313" key="6">
    <source>
        <dbReference type="EMBL" id="MSU05720.1"/>
    </source>
</evidence>
<proteinExistence type="inferred from homology"/>
<dbReference type="PRINTS" id="PR00469">
    <property type="entry name" value="PNDRDTASEII"/>
</dbReference>
<comment type="caution">
    <text evidence="6">The sequence shown here is derived from an EMBL/GenBank/DDBJ whole genome shotgun (WGS) entry which is preliminary data.</text>
</comment>
<dbReference type="SUPFAM" id="SSF51905">
    <property type="entry name" value="FAD/NAD(P)-binding domain"/>
    <property type="match status" value="1"/>
</dbReference>
<keyword evidence="3" id="KW-0285">Flavoprotein</keyword>
<dbReference type="PRINTS" id="PR00368">
    <property type="entry name" value="FADPNR"/>
</dbReference>
<evidence type="ECO:0000256" key="4">
    <source>
        <dbReference type="ARBA" id="ARBA00022827"/>
    </source>
</evidence>
<evidence type="ECO:0000259" key="5">
    <source>
        <dbReference type="Pfam" id="PF07992"/>
    </source>
</evidence>
<dbReference type="InterPro" id="IPR050260">
    <property type="entry name" value="FAD-bd_OxRdtase"/>
</dbReference>
<evidence type="ECO:0000256" key="2">
    <source>
        <dbReference type="ARBA" id="ARBA00006442"/>
    </source>
</evidence>
<evidence type="ECO:0000256" key="1">
    <source>
        <dbReference type="ARBA" id="ARBA00001974"/>
    </source>
</evidence>
<dbReference type="InterPro" id="IPR023753">
    <property type="entry name" value="FAD/NAD-binding_dom"/>
</dbReference>
<reference evidence="6 7" key="1">
    <citation type="submission" date="2019-08" db="EMBL/GenBank/DDBJ databases">
        <title>In-depth cultivation of the pig gut microbiome towards novel bacterial diversity and tailored functional studies.</title>
        <authorList>
            <person name="Wylensek D."/>
            <person name="Hitch T.C.A."/>
            <person name="Clavel T."/>
        </authorList>
    </citation>
    <scope>NUCLEOTIDE SEQUENCE [LARGE SCALE GENOMIC DNA]</scope>
    <source>
        <strain evidence="6 7">NM-380-WT-3C1</strain>
    </source>
</reference>
<dbReference type="Gene3D" id="3.50.50.60">
    <property type="entry name" value="FAD/NAD(P)-binding domain"/>
    <property type="match status" value="2"/>
</dbReference>
<evidence type="ECO:0000256" key="3">
    <source>
        <dbReference type="ARBA" id="ARBA00022630"/>
    </source>
</evidence>
<comment type="cofactor">
    <cofactor evidence="1">
        <name>FAD</name>
        <dbReference type="ChEBI" id="CHEBI:57692"/>
    </cofactor>
</comment>
<organism evidence="6 7">
    <name type="scientific">Bullifex porci</name>
    <dbReference type="NCBI Taxonomy" id="2606638"/>
    <lineage>
        <taxon>Bacteria</taxon>
        <taxon>Pseudomonadati</taxon>
        <taxon>Spirochaetota</taxon>
        <taxon>Spirochaetia</taxon>
        <taxon>Spirochaetales</taxon>
        <taxon>Spirochaetaceae</taxon>
        <taxon>Bullifex</taxon>
    </lineage>
</organism>
<keyword evidence="4" id="KW-0274">FAD</keyword>
<sequence length="368" mass="39545">MNIVIIGYSVAAATASKRLIKEGHNVTIISKESDAPYYRARILELLENKSLKDIAIAPDSSIVINKAAVKIDRENHQVVLDDNSVVSYDKLILAVGSNANTLKVNSDKVIAIRSVSDVRRLQEMLKSAKSVAVLGGGLLGLEAAVKIHDASGLRVSVIDRSSWVLSRQFLQPEGELLSQMLAQLGIDVLTNAGDVSVKDGLEITFADGRKLHSDILVTSIGVKPEISLAKDCGLNVNRGIVVDDTLKTNDDDIYAIGDCAEFEGKTPCMVSAALDMARCVLAENKRYKNAPASAVLKIASLEAVSMGSVNDNCVRHVVETPTSREVFYLDGDVLAAYYAVGTSKNMVNAKLALTKPLSEKQKSDFSIS</sequence>
<dbReference type="PANTHER" id="PTHR43429:SF3">
    <property type="entry name" value="NITRITE REDUCTASE [NAD(P)H]"/>
    <property type="match status" value="1"/>
</dbReference>